<reference evidence="1" key="1">
    <citation type="submission" date="2019-03" db="EMBL/GenBank/DDBJ databases">
        <title>Single cell metagenomics reveals metabolic interactions within the superorganism composed of flagellate Streblomastix strix and complex community of Bacteroidetes bacteria on its surface.</title>
        <authorList>
            <person name="Treitli S.C."/>
            <person name="Kolisko M."/>
            <person name="Husnik F."/>
            <person name="Keeling P."/>
            <person name="Hampl V."/>
        </authorList>
    </citation>
    <scope>NUCLEOTIDE SEQUENCE</scope>
    <source>
        <strain evidence="1">STM</strain>
    </source>
</reference>
<dbReference type="AlphaFoldDB" id="A0A5J4SG50"/>
<comment type="caution">
    <text evidence="1">The sequence shown here is derived from an EMBL/GenBank/DDBJ whole genome shotgun (WGS) entry which is preliminary data.</text>
</comment>
<gene>
    <name evidence="1" type="ORF">EZS27_007534</name>
</gene>
<proteinExistence type="predicted"/>
<name>A0A5J4SG50_9ZZZZ</name>
<dbReference type="EMBL" id="SNRY01000196">
    <property type="protein sequence ID" value="KAA6344888.1"/>
    <property type="molecule type" value="Genomic_DNA"/>
</dbReference>
<protein>
    <submittedName>
        <fullName evidence="1">Uncharacterized protein</fullName>
    </submittedName>
</protein>
<organism evidence="1">
    <name type="scientific">termite gut metagenome</name>
    <dbReference type="NCBI Taxonomy" id="433724"/>
    <lineage>
        <taxon>unclassified sequences</taxon>
        <taxon>metagenomes</taxon>
        <taxon>organismal metagenomes</taxon>
    </lineage>
</organism>
<evidence type="ECO:0000313" key="1">
    <source>
        <dbReference type="EMBL" id="KAA6344888.1"/>
    </source>
</evidence>
<accession>A0A5J4SG50</accession>
<sequence length="36" mass="4247">MAIPINIEKLISDQVVENERIEYKKGWNPTAIYRTI</sequence>
<feature type="non-terminal residue" evidence="1">
    <location>
        <position position="36"/>
    </location>
</feature>